<evidence type="ECO:0000256" key="1">
    <source>
        <dbReference type="ARBA" id="ARBA00022741"/>
    </source>
</evidence>
<dbReference type="InterPro" id="IPR052511">
    <property type="entry name" value="ATP-dep_Helicase"/>
</dbReference>
<protein>
    <submittedName>
        <fullName evidence="6">DEAD/DEAH box helicase domain-containing protein</fullName>
    </submittedName>
</protein>
<evidence type="ECO:0000313" key="6">
    <source>
        <dbReference type="EMBL" id="BAY99916.1"/>
    </source>
</evidence>
<dbReference type="Proteomes" id="UP000218785">
    <property type="component" value="Chromosome"/>
</dbReference>
<dbReference type="GO" id="GO:0004386">
    <property type="term" value="F:helicase activity"/>
    <property type="evidence" value="ECO:0007669"/>
    <property type="project" value="UniProtKB-KW"/>
</dbReference>
<dbReference type="Gene3D" id="3.40.50.300">
    <property type="entry name" value="P-loop containing nucleotide triphosphate hydrolases"/>
    <property type="match status" value="2"/>
</dbReference>
<evidence type="ECO:0000256" key="3">
    <source>
        <dbReference type="SAM" id="Coils"/>
    </source>
</evidence>
<feature type="domain" description="Helicase ATP-binding" evidence="4">
    <location>
        <begin position="200"/>
        <end position="384"/>
    </location>
</feature>
<dbReference type="SMART" id="SM00487">
    <property type="entry name" value="DEXDc"/>
    <property type="match status" value="1"/>
</dbReference>
<reference evidence="6 7" key="1">
    <citation type="submission" date="2017-06" db="EMBL/GenBank/DDBJ databases">
        <title>Genome sequencing of cyanobaciteial culture collection at National Institute for Environmental Studies (NIES).</title>
        <authorList>
            <person name="Hirose Y."/>
            <person name="Shimura Y."/>
            <person name="Fujisawa T."/>
            <person name="Nakamura Y."/>
            <person name="Kawachi M."/>
        </authorList>
    </citation>
    <scope>NUCLEOTIDE SEQUENCE [LARGE SCALE GENOMIC DNA]</scope>
    <source>
        <strain evidence="6 7">NIES-37</strain>
    </source>
</reference>
<dbReference type="PANTHER" id="PTHR47962">
    <property type="entry name" value="ATP-DEPENDENT HELICASE LHR-RELATED-RELATED"/>
    <property type="match status" value="1"/>
</dbReference>
<dbReference type="InterPro" id="IPR018973">
    <property type="entry name" value="MZB"/>
</dbReference>
<evidence type="ECO:0000313" key="7">
    <source>
        <dbReference type="Proteomes" id="UP000218785"/>
    </source>
</evidence>
<dbReference type="GO" id="GO:0003677">
    <property type="term" value="F:DNA binding"/>
    <property type="evidence" value="ECO:0007669"/>
    <property type="project" value="TreeGrafter"/>
</dbReference>
<dbReference type="EMBL" id="AP018248">
    <property type="protein sequence ID" value="BAY99916.1"/>
    <property type="molecule type" value="Genomic_DNA"/>
</dbReference>
<feature type="domain" description="Helicase C-terminal" evidence="5">
    <location>
        <begin position="947"/>
        <end position="1141"/>
    </location>
</feature>
<dbReference type="GO" id="GO:0016887">
    <property type="term" value="F:ATP hydrolysis activity"/>
    <property type="evidence" value="ECO:0007669"/>
    <property type="project" value="TreeGrafter"/>
</dbReference>
<evidence type="ECO:0000259" key="5">
    <source>
        <dbReference type="PROSITE" id="PS51194"/>
    </source>
</evidence>
<keyword evidence="6" id="KW-0347">Helicase</keyword>
<dbReference type="InterPro" id="IPR011545">
    <property type="entry name" value="DEAD/DEAH_box_helicase_dom"/>
</dbReference>
<dbReference type="Pfam" id="PF00270">
    <property type="entry name" value="DEAD"/>
    <property type="match status" value="1"/>
</dbReference>
<organism evidence="6 7">
    <name type="scientific">Tolypothrix tenuis PCC 7101</name>
    <dbReference type="NCBI Taxonomy" id="231146"/>
    <lineage>
        <taxon>Bacteria</taxon>
        <taxon>Bacillati</taxon>
        <taxon>Cyanobacteriota</taxon>
        <taxon>Cyanophyceae</taxon>
        <taxon>Nostocales</taxon>
        <taxon>Tolypothrichaceae</taxon>
        <taxon>Tolypothrix</taxon>
    </lineage>
</organism>
<dbReference type="InterPro" id="IPR027417">
    <property type="entry name" value="P-loop_NTPase"/>
</dbReference>
<dbReference type="Pfam" id="PF00271">
    <property type="entry name" value="Helicase_C"/>
    <property type="match status" value="1"/>
</dbReference>
<dbReference type="PROSITE" id="PS51194">
    <property type="entry name" value="HELICASE_CTER"/>
    <property type="match status" value="1"/>
</dbReference>
<name>A0A1Z4N2G3_9CYAN</name>
<dbReference type="InterPro" id="IPR014001">
    <property type="entry name" value="Helicase_ATP-bd"/>
</dbReference>
<sequence>MKLPIKLQDLLQQNESAIVAASTFLSQKLALLDCTGVVTVTSEQLTLLFSSIPEDWEFKEFAEILNLSTVNSIFNHQLQEWINQRLGRTQPQPSITNDELSNTNELDIFNFRNEVIGDYRRYIESFLKIRDSKVKEFVDAELDKGQLWTDPLVQLNPSYKKGATVKELVQQQTLHPDSENYFCKKDRTPFTFHYHQKQAFETAQRQEPYVVTTGTGSGKSMTYVVPIFDDLLRHPEISGVRAILVYPMNALINSQKEELDKFLRQVPNTHIRVEQYTGQESLTRKTDIQNNPPHILLTNYVMLELMLSRTHENKLVESANLKFLVLDELHTYRGRQGADVAILIRKLRQRSKSNDELLCIGTSATMSTEGSRQQRRQVVADVASKLFGVEIKPSNVIDETLERSIQRAEPTIEQLRQAILAGLPSDLEQTLTEFQNHPLSYWIEMNFGLEAREGHLVRRQPISLETGATKLAEQTQLPEETCLTVLKQMFLWGSKTKGLAFRLHQFISQGGSVYATIENRDKRHFTLEGQYTTTDNRLLYPLVFCRECGQDYYVVRYDADKHIILPQLPTALDISPDDVDITAGYLTLDEPGLWDTDDEDRLPDSWFTETKKKGRVAKKDFAPFIPQKLQVLANGKVTSSLLQGTTCWFIPKPFLTCLNCGVLHDKKRNEFTKLSRLSSEGRSTATTLLCLSTTSRLKQVFTGEKAKAAKILSFTDNRQDASLQAGHFNDFVQTSFLRAALLGAIQAKQQLTHSELASVVIQYMGITQNDYAKQPAEFSGGKRRNEEAFRKLIEYRLYEDLRRGWRIVQPNLEQCGLLVIEYDGLQEDCADNNLWQKHRHPLLLQATPQQRFVITQALLNHLRRELAIDAKLLQPDQKDSLRSEVIQTIKEPWVFDENEYLHLATWATISSGSERAKVKLTTRSKIGRFLRSPNTWSLRSQTLTDTEFNSLITTLVSALCDAGYLLQQKSEVQLQISSLLWKATNLKEIPADPLTSRRLQGNDQASISVNQFFQEFYQTNALQIQTMEGREHTGQVSNKDRQEREEKFRQGQLAALFCSPTMELGIDISDLSVVHLRNVPPSPANYAQRSGRAGRSGQEALVITYASIGSGHDQYFFKRQNQMVAGVVAPPKLELANQDLIKSHVYSIWLAHTGVYLEDSMNKLLDLELEGYPLKDSIRQQLTLSPAKLAQCLQATQSILSDFFCQEDLQKASWYSVNWLQLTIENALNAFDRACKRWRELYTESVKQLESARRTIDRSARGDVTQEERSNAEAQAREAQRQIDLLVGQTQGKSNSQFEFYPYRYFAAEGFLPGFNFPRLPVRAFIPAGEGGEFISRPRSMALREFAPSNILYYEGSKFMVAKTKVPVGGIEGDYKRVSVCANCGYYHDGDFRDTCENCGVEIKPDVHNNVAKLTRVLPMETAIARRRERITCDEEERLKYGYNITTHFRYANQKRESAIVQAADATPLFKLTYGATATIWRINRGLKKNREDRGFKLNPTTGVWGDNKNPQSQQTPDSLHTEVNLMVDDTCNILVVEPLNIPADNREAFITTLQYVLETAIQAVYKLEADELDSERLGEGKYLLFWEAAEGGAGVLSQLLEKPEAFKKIADAAMDICHFTQPKESCIQACYECLLSYRNQFDHALINRHLIKPWLDLLLESSVITQTKGLSRDEQYQKLLQQTDPNSDFERVVLQEIYQRGYKLPDASQKLIPEANCKPDFVYEKEAIALFCDGSVHDSPDKRKQDQIERDNLRYNTGYTVLTLRHDEDWGAKLVILASL</sequence>
<keyword evidence="1" id="KW-0547">Nucleotide-binding</keyword>
<dbReference type="GO" id="GO:0005524">
    <property type="term" value="F:ATP binding"/>
    <property type="evidence" value="ECO:0007669"/>
    <property type="project" value="UniProtKB-KW"/>
</dbReference>
<dbReference type="PANTHER" id="PTHR47962:SF5">
    <property type="entry name" value="ATP-DEPENDENT HELICASE LHR-RELATED"/>
    <property type="match status" value="1"/>
</dbReference>
<gene>
    <name evidence="6" type="ORF">NIES37_38990</name>
</gene>
<dbReference type="SMART" id="SM00490">
    <property type="entry name" value="HELICc"/>
    <property type="match status" value="1"/>
</dbReference>
<dbReference type="SUPFAM" id="SSF52540">
    <property type="entry name" value="P-loop containing nucleoside triphosphate hydrolases"/>
    <property type="match status" value="1"/>
</dbReference>
<feature type="coiled-coil region" evidence="3">
    <location>
        <begin position="1262"/>
        <end position="1289"/>
    </location>
</feature>
<dbReference type="PROSITE" id="PS51192">
    <property type="entry name" value="HELICASE_ATP_BIND_1"/>
    <property type="match status" value="1"/>
</dbReference>
<dbReference type="Gene3D" id="3.40.960.10">
    <property type="entry name" value="VSR Endonuclease"/>
    <property type="match status" value="1"/>
</dbReference>
<evidence type="ECO:0000256" key="2">
    <source>
        <dbReference type="ARBA" id="ARBA00022840"/>
    </source>
</evidence>
<keyword evidence="7" id="KW-1185">Reference proteome</keyword>
<dbReference type="InterPro" id="IPR001650">
    <property type="entry name" value="Helicase_C-like"/>
</dbReference>
<dbReference type="KEGG" id="ttq:NIES37_38990"/>
<proteinExistence type="predicted"/>
<accession>A0A1Z4N2G3</accession>
<keyword evidence="6" id="KW-0378">Hydrolase</keyword>
<keyword evidence="2" id="KW-0067">ATP-binding</keyword>
<evidence type="ECO:0000259" key="4">
    <source>
        <dbReference type="PROSITE" id="PS51192"/>
    </source>
</evidence>
<keyword evidence="3" id="KW-0175">Coiled coil</keyword>
<dbReference type="Pfam" id="PF09369">
    <property type="entry name" value="MZB"/>
    <property type="match status" value="1"/>
</dbReference>
<dbReference type="RefSeq" id="WP_096578411.1">
    <property type="nucleotide sequence ID" value="NZ_CAWNJS010000001.1"/>
</dbReference>